<keyword evidence="1" id="KW-0732">Signal</keyword>
<organism evidence="2 3">
    <name type="scientific">Riemerella anatipestifer</name>
    <name type="common">Moraxella anatipestifer</name>
    <dbReference type="NCBI Taxonomy" id="34085"/>
    <lineage>
        <taxon>Bacteria</taxon>
        <taxon>Pseudomonadati</taxon>
        <taxon>Bacteroidota</taxon>
        <taxon>Flavobacteriia</taxon>
        <taxon>Flavobacteriales</taxon>
        <taxon>Weeksellaceae</taxon>
        <taxon>Riemerella</taxon>
    </lineage>
</organism>
<reference evidence="2 3" key="1">
    <citation type="submission" date="2015-06" db="EMBL/GenBank/DDBJ databases">
        <title>R. anatipestifer strain HXb2 is the most virulent strain so far, and the genome sequence would help us uncover the pathogenesis.</title>
        <authorList>
            <person name="Hu Q."/>
            <person name="Qi J."/>
            <person name="Bo H."/>
            <person name="Liu G."/>
            <person name="Tao M."/>
            <person name="Ding Y."/>
            <person name="Xue Y."/>
        </authorList>
    </citation>
    <scope>NUCLEOTIDE SEQUENCE [LARGE SCALE GENOMIC DNA]</scope>
    <source>
        <strain evidence="2 3">HXb2</strain>
    </source>
</reference>
<dbReference type="RefSeq" id="WP_079206659.1">
    <property type="nucleotide sequence ID" value="NZ_CP011859.1"/>
</dbReference>
<dbReference type="Proteomes" id="UP000189883">
    <property type="component" value="Chromosome"/>
</dbReference>
<dbReference type="PROSITE" id="PS51257">
    <property type="entry name" value="PROKAR_LIPOPROTEIN"/>
    <property type="match status" value="1"/>
</dbReference>
<dbReference type="AlphaFoldDB" id="A0A1S7DQM2"/>
<evidence type="ECO:0000256" key="1">
    <source>
        <dbReference type="SAM" id="SignalP"/>
    </source>
</evidence>
<dbReference type="EMBL" id="CP011859">
    <property type="protein sequence ID" value="AQY21407.1"/>
    <property type="molecule type" value="Genomic_DNA"/>
</dbReference>
<protein>
    <recommendedName>
        <fullName evidence="4">DUF4595 domain-containing protein</fullName>
    </recommendedName>
</protein>
<proteinExistence type="predicted"/>
<name>A0A1S7DQM2_RIEAN</name>
<evidence type="ECO:0000313" key="3">
    <source>
        <dbReference type="Proteomes" id="UP000189883"/>
    </source>
</evidence>
<gene>
    <name evidence="2" type="ORF">AB406_0449</name>
</gene>
<accession>A0A1S7DQM2</accession>
<feature type="chain" id="PRO_5012458806" description="DUF4595 domain-containing protein" evidence="1">
    <location>
        <begin position="18"/>
        <end position="286"/>
    </location>
</feature>
<sequence length="286" mass="32664">MKKVFYLLSMAILPAFLAVSCNRNDDEPTPTPKEELLLPSKEEITYYDNNTLRTTVNSFTYDGTKLTKVVSVSDDEEYATTFTYQDNLLVKVKSDEEDRVFEYDSKGNLVKETQVLSYDNTTVTDIYTYELNKSSVNVTYNRKNVNGDELRLEEVGTYTYTLTPNKQVAKIVGKKTSTSYDGSSTYVYETAVEENYTYDDKNSVYKNISGFDKLGYSQAAVKVALGGINNVLTKSSKYNIIDNTDVYTHTDTYKYIYNDKNFPVEVERVRDEEKVVSKVEYKAVAK</sequence>
<evidence type="ECO:0000313" key="2">
    <source>
        <dbReference type="EMBL" id="AQY21407.1"/>
    </source>
</evidence>
<feature type="signal peptide" evidence="1">
    <location>
        <begin position="1"/>
        <end position="17"/>
    </location>
</feature>
<evidence type="ECO:0008006" key="4">
    <source>
        <dbReference type="Google" id="ProtNLM"/>
    </source>
</evidence>